<evidence type="ECO:0000313" key="4">
    <source>
        <dbReference type="Proteomes" id="UP000070444"/>
    </source>
</evidence>
<dbReference type="InterPro" id="IPR001138">
    <property type="entry name" value="Zn2Cys6_DnaBD"/>
</dbReference>
<name>A0A137PEA1_CONC2</name>
<dbReference type="Gene3D" id="4.10.240.10">
    <property type="entry name" value="Zn(2)-C6 fungal-type DNA-binding domain"/>
    <property type="match status" value="1"/>
</dbReference>
<dbReference type="Proteomes" id="UP000070444">
    <property type="component" value="Unassembled WGS sequence"/>
</dbReference>
<dbReference type="PROSITE" id="PS50048">
    <property type="entry name" value="ZN2_CY6_FUNGAL_2"/>
    <property type="match status" value="1"/>
</dbReference>
<dbReference type="EMBL" id="KQ964439">
    <property type="protein sequence ID" value="KXN73295.1"/>
    <property type="molecule type" value="Genomic_DNA"/>
</dbReference>
<dbReference type="PROSITE" id="PS00463">
    <property type="entry name" value="ZN2_CY6_FUNGAL_1"/>
    <property type="match status" value="1"/>
</dbReference>
<dbReference type="SUPFAM" id="SSF57701">
    <property type="entry name" value="Zn2/Cys6 DNA-binding domain"/>
    <property type="match status" value="1"/>
</dbReference>
<evidence type="ECO:0000313" key="3">
    <source>
        <dbReference type="EMBL" id="KXN73295.1"/>
    </source>
</evidence>
<feature type="domain" description="Zn(2)-C6 fungal-type" evidence="2">
    <location>
        <begin position="18"/>
        <end position="48"/>
    </location>
</feature>
<keyword evidence="4" id="KW-1185">Reference proteome</keyword>
<dbReference type="Pfam" id="PF00172">
    <property type="entry name" value="Zn_clus"/>
    <property type="match status" value="1"/>
</dbReference>
<reference evidence="3 4" key="1">
    <citation type="journal article" date="2015" name="Genome Biol. Evol.">
        <title>Phylogenomic analyses indicate that early fungi evolved digesting cell walls of algal ancestors of land plants.</title>
        <authorList>
            <person name="Chang Y."/>
            <person name="Wang S."/>
            <person name="Sekimoto S."/>
            <person name="Aerts A.L."/>
            <person name="Choi C."/>
            <person name="Clum A."/>
            <person name="LaButti K.M."/>
            <person name="Lindquist E.A."/>
            <person name="Yee Ngan C."/>
            <person name="Ohm R.A."/>
            <person name="Salamov A.A."/>
            <person name="Grigoriev I.V."/>
            <person name="Spatafora J.W."/>
            <person name="Berbee M.L."/>
        </authorList>
    </citation>
    <scope>NUCLEOTIDE SEQUENCE [LARGE SCALE GENOMIC DNA]</scope>
    <source>
        <strain evidence="3 4">NRRL 28638</strain>
    </source>
</reference>
<dbReference type="CDD" id="cd00067">
    <property type="entry name" value="GAL4"/>
    <property type="match status" value="1"/>
</dbReference>
<dbReference type="AlphaFoldDB" id="A0A137PEA1"/>
<accession>A0A137PEA1</accession>
<proteinExistence type="predicted"/>
<dbReference type="GO" id="GO:0000981">
    <property type="term" value="F:DNA-binding transcription factor activity, RNA polymerase II-specific"/>
    <property type="evidence" value="ECO:0007669"/>
    <property type="project" value="InterPro"/>
</dbReference>
<dbReference type="GO" id="GO:0008270">
    <property type="term" value="F:zinc ion binding"/>
    <property type="evidence" value="ECO:0007669"/>
    <property type="project" value="InterPro"/>
</dbReference>
<gene>
    <name evidence="3" type="ORF">CONCODRAFT_3774</name>
</gene>
<feature type="region of interest" description="Disordered" evidence="1">
    <location>
        <begin position="171"/>
        <end position="195"/>
    </location>
</feature>
<sequence>MKSPKNKTSPNCSLSDTPCDGCKLHHRKCSRDLTQCSNCEKRGVRCTYLTAPKRRGPKTKVDSMLEYCESISSSLLPSPASSIENKPIVTNCITSDPYPAQSLPLPQYQVNPMLYPSANSYPPTSTTLINYQYLFPYYFNYQTSWLPTIQQNPFEMDDRLLYINPYLSSQSTNNNTNNNEHTSNTSNNNSNSSDS</sequence>
<organism evidence="3 4">
    <name type="scientific">Conidiobolus coronatus (strain ATCC 28846 / CBS 209.66 / NRRL 28638)</name>
    <name type="common">Delacroixia coronata</name>
    <dbReference type="NCBI Taxonomy" id="796925"/>
    <lineage>
        <taxon>Eukaryota</taxon>
        <taxon>Fungi</taxon>
        <taxon>Fungi incertae sedis</taxon>
        <taxon>Zoopagomycota</taxon>
        <taxon>Entomophthoromycotina</taxon>
        <taxon>Entomophthoromycetes</taxon>
        <taxon>Entomophthorales</taxon>
        <taxon>Ancylistaceae</taxon>
        <taxon>Conidiobolus</taxon>
    </lineage>
</organism>
<evidence type="ECO:0000256" key="1">
    <source>
        <dbReference type="SAM" id="MobiDB-lite"/>
    </source>
</evidence>
<evidence type="ECO:0000259" key="2">
    <source>
        <dbReference type="PROSITE" id="PS50048"/>
    </source>
</evidence>
<protein>
    <recommendedName>
        <fullName evidence="2">Zn(2)-C6 fungal-type domain-containing protein</fullName>
    </recommendedName>
</protein>
<dbReference type="InterPro" id="IPR036864">
    <property type="entry name" value="Zn2-C6_fun-type_DNA-bd_sf"/>
</dbReference>
<dbReference type="SMART" id="SM00066">
    <property type="entry name" value="GAL4"/>
    <property type="match status" value="1"/>
</dbReference>